<evidence type="ECO:0000256" key="1">
    <source>
        <dbReference type="SAM" id="Phobius"/>
    </source>
</evidence>
<keyword evidence="1" id="KW-0472">Membrane</keyword>
<name>A0A345L226_9CAUD</name>
<keyword evidence="3" id="KW-1185">Reference proteome</keyword>
<proteinExistence type="predicted"/>
<gene>
    <name evidence="2" type="primary">221</name>
    <name evidence="2" type="ORF">SEA_BLUEEYEDBEAUTY_221</name>
</gene>
<keyword evidence="1" id="KW-0812">Transmembrane</keyword>
<accession>A0A345L226</accession>
<evidence type="ECO:0000313" key="2">
    <source>
        <dbReference type="EMBL" id="AXH49328.1"/>
    </source>
</evidence>
<sequence>MKKEFIWGSIVAALFGAVLLVVMLLASHKEQPTTFERYKEYAEQVNVVDWTISKDTAESFADANCDKLAQGEMPAIAFQNGEHVKSSGAVIAAYCPESFDNFLAGIAMKYPEYIETAKYLNYRIKVY</sequence>
<feature type="transmembrane region" description="Helical" evidence="1">
    <location>
        <begin position="6"/>
        <end position="27"/>
    </location>
</feature>
<dbReference type="Proteomes" id="UP000258408">
    <property type="component" value="Segment"/>
</dbReference>
<dbReference type="GeneID" id="55600011"/>
<dbReference type="KEGG" id="vg:55600011"/>
<keyword evidence="1" id="KW-1133">Transmembrane helix</keyword>
<reference evidence="2 3" key="1">
    <citation type="submission" date="2018-06" db="EMBL/GenBank/DDBJ databases">
        <authorList>
            <person name="Luttrell C.E."/>
            <person name="Myers K.N."/>
            <person name="Simpson A.N."/>
            <person name="Sulollari A."/>
            <person name="Suri N."/>
            <person name="Nayek S."/>
            <person name="Bhuiyan S."/>
            <person name="Smith B.R."/>
            <person name="Hughes L.E."/>
            <person name="Garlena R.A."/>
            <person name="Russell D.A."/>
            <person name="Pope W.H."/>
            <person name="Jacobs-Sera D."/>
            <person name="Hatfull G.F."/>
        </authorList>
    </citation>
    <scope>NUCLEOTIDE SEQUENCE [LARGE SCALE GENOMIC DNA]</scope>
</reference>
<protein>
    <submittedName>
        <fullName evidence="2">Uncharacterized protein</fullName>
    </submittedName>
</protein>
<dbReference type="EMBL" id="MH536814">
    <property type="protein sequence ID" value="AXH49328.1"/>
    <property type="molecule type" value="Genomic_DNA"/>
</dbReference>
<dbReference type="RefSeq" id="YP_009839382.1">
    <property type="nucleotide sequence ID" value="NC_048720.1"/>
</dbReference>
<organism evidence="2 3">
    <name type="scientific">Streptomyces phage Blueeyedbeauty</name>
    <dbReference type="NCBI Taxonomy" id="2250336"/>
    <lineage>
        <taxon>Viruses</taxon>
        <taxon>Duplodnaviria</taxon>
        <taxon>Heunggongvirae</taxon>
        <taxon>Uroviricota</taxon>
        <taxon>Caudoviricetes</taxon>
        <taxon>Stanwilliamsviridae</taxon>
        <taxon>Loccivirinae</taxon>
        <taxon>Annadreamyvirus</taxon>
        <taxon>Annadreamyvirus blueeyedbeauty</taxon>
    </lineage>
</organism>
<evidence type="ECO:0000313" key="3">
    <source>
        <dbReference type="Proteomes" id="UP000258408"/>
    </source>
</evidence>